<comment type="caution">
    <text evidence="6">The sequence shown here is derived from an EMBL/GenBank/DDBJ whole genome shotgun (WGS) entry which is preliminary data.</text>
</comment>
<feature type="domain" description="Ancillary SecYEG translocon subunit/Cell division coordinator CpoB TPR" evidence="5">
    <location>
        <begin position="629"/>
        <end position="752"/>
    </location>
</feature>
<feature type="repeat" description="TPR" evidence="3">
    <location>
        <begin position="134"/>
        <end position="167"/>
    </location>
</feature>
<name>A0A401JCQ1_9PROT</name>
<feature type="repeat" description="TPR" evidence="3">
    <location>
        <begin position="372"/>
        <end position="405"/>
    </location>
</feature>
<dbReference type="NCBIfam" id="TIGR02917">
    <property type="entry name" value="PEP_TPR_lipo"/>
    <property type="match status" value="1"/>
</dbReference>
<keyword evidence="2 3" id="KW-0802">TPR repeat</keyword>
<dbReference type="PROSITE" id="PS51257">
    <property type="entry name" value="PROKAR_LIPOPROTEIN"/>
    <property type="match status" value="1"/>
</dbReference>
<dbReference type="Pfam" id="PF09976">
    <property type="entry name" value="TPR_21"/>
    <property type="match status" value="1"/>
</dbReference>
<evidence type="ECO:0000256" key="1">
    <source>
        <dbReference type="ARBA" id="ARBA00022737"/>
    </source>
</evidence>
<evidence type="ECO:0000259" key="5">
    <source>
        <dbReference type="Pfam" id="PF09976"/>
    </source>
</evidence>
<accession>A0A401JCQ1</accession>
<dbReference type="PROSITE" id="PS50005">
    <property type="entry name" value="TPR"/>
    <property type="match status" value="6"/>
</dbReference>
<dbReference type="AlphaFoldDB" id="A0A401JCQ1"/>
<evidence type="ECO:0000313" key="7">
    <source>
        <dbReference type="Proteomes" id="UP000286806"/>
    </source>
</evidence>
<dbReference type="Gene3D" id="1.25.40.10">
    <property type="entry name" value="Tetratricopeptide repeat domain"/>
    <property type="match status" value="5"/>
</dbReference>
<feature type="repeat" description="TPR" evidence="3">
    <location>
        <begin position="270"/>
        <end position="303"/>
    </location>
</feature>
<dbReference type="RefSeq" id="WP_124704160.1">
    <property type="nucleotide sequence ID" value="NZ_BGOW01000010.1"/>
</dbReference>
<feature type="repeat" description="TPR" evidence="3">
    <location>
        <begin position="648"/>
        <end position="681"/>
    </location>
</feature>
<keyword evidence="7" id="KW-1185">Reference proteome</keyword>
<dbReference type="InterPro" id="IPR011990">
    <property type="entry name" value="TPR-like_helical_dom_sf"/>
</dbReference>
<protein>
    <submittedName>
        <fullName evidence="6">TPR domain protein</fullName>
    </submittedName>
</protein>
<dbReference type="Proteomes" id="UP000286806">
    <property type="component" value="Unassembled WGS sequence"/>
</dbReference>
<dbReference type="PANTHER" id="PTHR12558">
    <property type="entry name" value="CELL DIVISION CYCLE 16,23,27"/>
    <property type="match status" value="1"/>
</dbReference>
<evidence type="ECO:0000313" key="6">
    <source>
        <dbReference type="EMBL" id="GBL45330.1"/>
    </source>
</evidence>
<proteinExistence type="predicted"/>
<evidence type="ECO:0000256" key="4">
    <source>
        <dbReference type="SAM" id="SignalP"/>
    </source>
</evidence>
<feature type="repeat" description="TPR" evidence="3">
    <location>
        <begin position="202"/>
        <end position="235"/>
    </location>
</feature>
<keyword evidence="4" id="KW-0732">Signal</keyword>
<dbReference type="PANTHER" id="PTHR12558:SF13">
    <property type="entry name" value="CELL DIVISION CYCLE PROTEIN 27 HOMOLOG"/>
    <property type="match status" value="1"/>
</dbReference>
<dbReference type="EMBL" id="BGOW01000010">
    <property type="protein sequence ID" value="GBL45330.1"/>
    <property type="molecule type" value="Genomic_DNA"/>
</dbReference>
<dbReference type="Pfam" id="PF14559">
    <property type="entry name" value="TPR_19"/>
    <property type="match status" value="6"/>
</dbReference>
<evidence type="ECO:0000256" key="2">
    <source>
        <dbReference type="ARBA" id="ARBA00022803"/>
    </source>
</evidence>
<gene>
    <name evidence="6" type="ORF">SFMTTN_1137</name>
</gene>
<dbReference type="SUPFAM" id="SSF48452">
    <property type="entry name" value="TPR-like"/>
    <property type="match status" value="5"/>
</dbReference>
<reference evidence="6 7" key="1">
    <citation type="journal article" date="2019" name="Front. Microbiol.">
        <title>Genomes of Neutrophilic Sulfur-Oxidizing Chemolithoautotrophs Representing 9 Proteobacterial Species From 8 Genera.</title>
        <authorList>
            <person name="Watanabe T."/>
            <person name="Kojima H."/>
            <person name="Umezawa K."/>
            <person name="Hori C."/>
            <person name="Takasuka T.E."/>
            <person name="Kato Y."/>
            <person name="Fukui M."/>
        </authorList>
    </citation>
    <scope>NUCLEOTIDE SEQUENCE [LARGE SCALE GENOMIC DNA]</scope>
    <source>
        <strain evidence="6 7">TTN</strain>
    </source>
</reference>
<evidence type="ECO:0000256" key="3">
    <source>
        <dbReference type="PROSITE-ProRule" id="PRU00339"/>
    </source>
</evidence>
<dbReference type="InterPro" id="IPR014266">
    <property type="entry name" value="PEP-CTERM_TPR_PrsT"/>
</dbReference>
<keyword evidence="1" id="KW-0677">Repeat</keyword>
<organism evidence="6 7">
    <name type="scientific">Sulfuriferula multivorans</name>
    <dbReference type="NCBI Taxonomy" id="1559896"/>
    <lineage>
        <taxon>Bacteria</taxon>
        <taxon>Pseudomonadati</taxon>
        <taxon>Pseudomonadota</taxon>
        <taxon>Betaproteobacteria</taxon>
        <taxon>Nitrosomonadales</taxon>
        <taxon>Sulfuricellaceae</taxon>
        <taxon>Sulfuriferula</taxon>
    </lineage>
</organism>
<feature type="chain" id="PRO_5019024278" evidence="4">
    <location>
        <begin position="23"/>
        <end position="930"/>
    </location>
</feature>
<dbReference type="SMART" id="SM00028">
    <property type="entry name" value="TPR"/>
    <property type="match status" value="18"/>
</dbReference>
<dbReference type="InterPro" id="IPR013105">
    <property type="entry name" value="TPR_2"/>
</dbReference>
<feature type="repeat" description="TPR" evidence="3">
    <location>
        <begin position="478"/>
        <end position="511"/>
    </location>
</feature>
<feature type="signal peptide" evidence="4">
    <location>
        <begin position="1"/>
        <end position="22"/>
    </location>
</feature>
<dbReference type="Pfam" id="PF07719">
    <property type="entry name" value="TPR_2"/>
    <property type="match status" value="1"/>
</dbReference>
<dbReference type="InterPro" id="IPR019734">
    <property type="entry name" value="TPR_rpt"/>
</dbReference>
<dbReference type="OrthoDB" id="5290951at2"/>
<sequence>MLLKPFQSALILALLTTSTLQGCDHNANLTEQQLIQRAKDFEDKGDLKTGVIELKNALQKNPNSPQARLLLGEIYLKAGMGAEAENELQKAQKLGVRQETIKPLLGEALMLMGKYDRVLAEIQPGDTTSKPNLARIYQMRGEALLRTGKLQEACNLFQQSLDTDTSNPSTYWGLAQCAVANKDMSKAKALLDTALKINDRQAKTWIFIGDLEQLNKNTQGALTAYSSALKIEPDNLEALQNRALINITLGQLDTARRDIESIRKIAPNSLLSKYTQALLAFKQNKYPEARDALQEALQIAPDHLPSLLLSSAVNYALGSYEQTANQLGKVLERTPGNAYALKLLAVTQSKLGQNKQALITLQPLNPEQSNDPQLLALVSGIYLQEQEYTKAKQLLEKAAAIDPKNAAIRTGLGVSLLASGETERALADLGSAAALDSGTGPGARDADTLLILSLIRDKQYDRALLAIAALDKKQPNNPTTYNLRGGAYLGKNDVVNARKSFEQALVIKPDFFPAAENLAQLDIQANNPAAARKRFESILSIDKNNLQAMMALAELASINKQENAYVGWLEKASKAHPEAIPPRAALTQYYLTKNQPQKALALAKEAVNANPNNPGALNLLGATQLTTNDITNAIVTFTKLTRMDEQSPDAYLHLAFAQIANKNLTDARTSLQKALQLQPNRSQTLDTLLRLNLTENKLEAALQIARQIQTLQPKSPLGFDREGDIQTAQKHFPQAIKAYEQALDKGAGSTEFIKLNRVYVLVGKNALAGQLLNAWLKQHPSDNVVRAYAAEYYIFRGQNKEAIAQYQEIQRQSPNNALVLNNLAGLYEREQDNRALATAEQALKLAPDSPAIQDTLGWILVKQGQAPRGLELLSKAVAKAPKVASFRYHHAAALVRTGDKTQARKELEQLLADTQKFPEAEAAKALLKSL</sequence>
<dbReference type="InterPro" id="IPR018704">
    <property type="entry name" value="SecYEG/CpoB_TPR"/>
</dbReference>